<feature type="domain" description="N-acetyltransferase" evidence="1">
    <location>
        <begin position="140"/>
        <end position="281"/>
    </location>
</feature>
<dbReference type="EC" id="2.3.1.-" evidence="2"/>
<evidence type="ECO:0000259" key="1">
    <source>
        <dbReference type="PROSITE" id="PS51186"/>
    </source>
</evidence>
<dbReference type="PANTHER" id="PTHR43072">
    <property type="entry name" value="N-ACETYLTRANSFERASE"/>
    <property type="match status" value="1"/>
</dbReference>
<dbReference type="Gene3D" id="3.40.630.30">
    <property type="match status" value="1"/>
</dbReference>
<evidence type="ECO:0000313" key="2">
    <source>
        <dbReference type="EMBL" id="HJB10036.1"/>
    </source>
</evidence>
<keyword evidence="2" id="KW-0808">Transferase</keyword>
<name>A0A9D2LCU2_9MICO</name>
<organism evidence="2 3">
    <name type="scientific">Candidatus Brachybacterium merdavium</name>
    <dbReference type="NCBI Taxonomy" id="2838513"/>
    <lineage>
        <taxon>Bacteria</taxon>
        <taxon>Bacillati</taxon>
        <taxon>Actinomycetota</taxon>
        <taxon>Actinomycetes</taxon>
        <taxon>Micrococcales</taxon>
        <taxon>Dermabacteraceae</taxon>
        <taxon>Brachybacterium</taxon>
    </lineage>
</organism>
<dbReference type="CDD" id="cd04301">
    <property type="entry name" value="NAT_SF"/>
    <property type="match status" value="1"/>
</dbReference>
<accession>A0A9D2LCU2</accession>
<dbReference type="InterPro" id="IPR000182">
    <property type="entry name" value="GNAT_dom"/>
</dbReference>
<dbReference type="AlphaFoldDB" id="A0A9D2LCU2"/>
<sequence length="281" mass="30357">MFRRGARVRPVRTAGVSAALTLALSDPLHNTLAGARLREVGHAGNAAQEFLLAGDEHRPEGLLWNGVNVSPLSATAQALDDFGRYLAPRTRRASSVVGDRGAVEALWQHLAMRWGAEVREYRWSQPLLLADGAGTALPPAGLRAARPGEEDAVFPAAVAMFREEVGVDPLAGDAGRSYRRRVTELIRAGRTYIVTRERQVVFKADVGALFGGAAQIHGVWVDPARRGAGLGRAAMAELIGHVRHDHAEQVCLYVNDFNEPARRAYAAAGFRQVGELSTILF</sequence>
<reference evidence="2" key="1">
    <citation type="journal article" date="2021" name="PeerJ">
        <title>Extensive microbial diversity within the chicken gut microbiome revealed by metagenomics and culture.</title>
        <authorList>
            <person name="Gilroy R."/>
            <person name="Ravi A."/>
            <person name="Getino M."/>
            <person name="Pursley I."/>
            <person name="Horton D.L."/>
            <person name="Alikhan N.F."/>
            <person name="Baker D."/>
            <person name="Gharbi K."/>
            <person name="Hall N."/>
            <person name="Watson M."/>
            <person name="Adriaenssens E.M."/>
            <person name="Foster-Nyarko E."/>
            <person name="Jarju S."/>
            <person name="Secka A."/>
            <person name="Antonio M."/>
            <person name="Oren A."/>
            <person name="Chaudhuri R.R."/>
            <person name="La Ragione R."/>
            <person name="Hildebrand F."/>
            <person name="Pallen M.J."/>
        </authorList>
    </citation>
    <scope>NUCLEOTIDE SEQUENCE</scope>
    <source>
        <strain evidence="2">ChiHjej13B12-24818</strain>
    </source>
</reference>
<dbReference type="GO" id="GO:0016747">
    <property type="term" value="F:acyltransferase activity, transferring groups other than amino-acyl groups"/>
    <property type="evidence" value="ECO:0007669"/>
    <property type="project" value="InterPro"/>
</dbReference>
<dbReference type="SUPFAM" id="SSF55729">
    <property type="entry name" value="Acyl-CoA N-acyltransferases (Nat)"/>
    <property type="match status" value="1"/>
</dbReference>
<dbReference type="Proteomes" id="UP000823823">
    <property type="component" value="Unassembled WGS sequence"/>
</dbReference>
<keyword evidence="2" id="KW-0012">Acyltransferase</keyword>
<dbReference type="EMBL" id="DWZH01000042">
    <property type="protein sequence ID" value="HJB10036.1"/>
    <property type="molecule type" value="Genomic_DNA"/>
</dbReference>
<dbReference type="PROSITE" id="PS51186">
    <property type="entry name" value="GNAT"/>
    <property type="match status" value="1"/>
</dbReference>
<dbReference type="PANTHER" id="PTHR43072:SF54">
    <property type="entry name" value="GCN5-RELATED N-ACETYLTRANSFERASE"/>
    <property type="match status" value="1"/>
</dbReference>
<dbReference type="InterPro" id="IPR025289">
    <property type="entry name" value="DUF4081"/>
</dbReference>
<dbReference type="InterPro" id="IPR016181">
    <property type="entry name" value="Acyl_CoA_acyltransferase"/>
</dbReference>
<dbReference type="Pfam" id="PF00583">
    <property type="entry name" value="Acetyltransf_1"/>
    <property type="match status" value="1"/>
</dbReference>
<dbReference type="Pfam" id="PF13312">
    <property type="entry name" value="DUF4081"/>
    <property type="match status" value="1"/>
</dbReference>
<gene>
    <name evidence="2" type="ORF">H9786_05825</name>
</gene>
<proteinExistence type="predicted"/>
<reference evidence="2" key="2">
    <citation type="submission" date="2021-04" db="EMBL/GenBank/DDBJ databases">
        <authorList>
            <person name="Gilroy R."/>
        </authorList>
    </citation>
    <scope>NUCLEOTIDE SEQUENCE</scope>
    <source>
        <strain evidence="2">ChiHjej13B12-24818</strain>
    </source>
</reference>
<comment type="caution">
    <text evidence="2">The sequence shown here is derived from an EMBL/GenBank/DDBJ whole genome shotgun (WGS) entry which is preliminary data.</text>
</comment>
<evidence type="ECO:0000313" key="3">
    <source>
        <dbReference type="Proteomes" id="UP000823823"/>
    </source>
</evidence>
<protein>
    <submittedName>
        <fullName evidence="2">GNAT family N-acetyltransferase</fullName>
        <ecNumber evidence="2">2.3.1.-</ecNumber>
    </submittedName>
</protein>